<feature type="signal peptide" evidence="1">
    <location>
        <begin position="1"/>
        <end position="23"/>
    </location>
</feature>
<organism evidence="2 3">
    <name type="scientific">Marinobacterium halophilum</name>
    <dbReference type="NCBI Taxonomy" id="267374"/>
    <lineage>
        <taxon>Bacteria</taxon>
        <taxon>Pseudomonadati</taxon>
        <taxon>Pseudomonadota</taxon>
        <taxon>Gammaproteobacteria</taxon>
        <taxon>Oceanospirillales</taxon>
        <taxon>Oceanospirillaceae</taxon>
        <taxon>Marinobacterium</taxon>
    </lineage>
</organism>
<evidence type="ECO:0000256" key="1">
    <source>
        <dbReference type="SAM" id="SignalP"/>
    </source>
</evidence>
<name>A0A2P8EXH9_9GAMM</name>
<protein>
    <recommendedName>
        <fullName evidence="4">DUF2845 domain-containing protein</fullName>
    </recommendedName>
</protein>
<accession>A0A2P8EXH9</accession>
<keyword evidence="1" id="KW-0732">Signal</keyword>
<evidence type="ECO:0000313" key="2">
    <source>
        <dbReference type="EMBL" id="PSL14169.1"/>
    </source>
</evidence>
<evidence type="ECO:0008006" key="4">
    <source>
        <dbReference type="Google" id="ProtNLM"/>
    </source>
</evidence>
<gene>
    <name evidence="2" type="ORF">CLV44_109105</name>
</gene>
<sequence length="102" mass="11348">MSTLKTTVTTLALSCVLASNAHAGFRLNDGRVLIKTGDPVAKIHQHIKPTKSYSGKVCAKPSVMSCRRKGSTHGRIYEYEIKKVTYVVQSNSGQITYIEWKY</sequence>
<dbReference type="AlphaFoldDB" id="A0A2P8EXH9"/>
<comment type="caution">
    <text evidence="2">The sequence shown here is derived from an EMBL/GenBank/DDBJ whole genome shotgun (WGS) entry which is preliminary data.</text>
</comment>
<proteinExistence type="predicted"/>
<feature type="chain" id="PRO_5015188019" description="DUF2845 domain-containing protein" evidence="1">
    <location>
        <begin position="24"/>
        <end position="102"/>
    </location>
</feature>
<reference evidence="2 3" key="1">
    <citation type="submission" date="2018-03" db="EMBL/GenBank/DDBJ databases">
        <title>Genomic Encyclopedia of Archaeal and Bacterial Type Strains, Phase II (KMG-II): from individual species to whole genera.</title>
        <authorList>
            <person name="Goeker M."/>
        </authorList>
    </citation>
    <scope>NUCLEOTIDE SEQUENCE [LARGE SCALE GENOMIC DNA]</scope>
    <source>
        <strain evidence="2 3">DSM 17586</strain>
    </source>
</reference>
<dbReference type="EMBL" id="PYGI01000009">
    <property type="protein sequence ID" value="PSL14169.1"/>
    <property type="molecule type" value="Genomic_DNA"/>
</dbReference>
<keyword evidence="3" id="KW-1185">Reference proteome</keyword>
<evidence type="ECO:0000313" key="3">
    <source>
        <dbReference type="Proteomes" id="UP000242133"/>
    </source>
</evidence>
<dbReference type="Proteomes" id="UP000242133">
    <property type="component" value="Unassembled WGS sequence"/>
</dbReference>